<dbReference type="GO" id="GO:0031048">
    <property type="term" value="P:regulatory ncRNA-mediated heterochromatin formation"/>
    <property type="evidence" value="ECO:0007669"/>
    <property type="project" value="TreeGrafter"/>
</dbReference>
<name>A0AAE0MKG9_9PEZI</name>
<comment type="caution">
    <text evidence="2">The sequence shown here is derived from an EMBL/GenBank/DDBJ whole genome shotgun (WGS) entry which is preliminary data.</text>
</comment>
<keyword evidence="3" id="KW-1185">Reference proteome</keyword>
<dbReference type="GO" id="GO:0005634">
    <property type="term" value="C:nucleus"/>
    <property type="evidence" value="ECO:0007669"/>
    <property type="project" value="TreeGrafter"/>
</dbReference>
<reference evidence="2" key="1">
    <citation type="journal article" date="2023" name="Mol. Phylogenet. Evol.">
        <title>Genome-scale phylogeny and comparative genomics of the fungal order Sordariales.</title>
        <authorList>
            <person name="Hensen N."/>
            <person name="Bonometti L."/>
            <person name="Westerberg I."/>
            <person name="Brannstrom I.O."/>
            <person name="Guillou S."/>
            <person name="Cros-Aarteil S."/>
            <person name="Calhoun S."/>
            <person name="Haridas S."/>
            <person name="Kuo A."/>
            <person name="Mondo S."/>
            <person name="Pangilinan J."/>
            <person name="Riley R."/>
            <person name="LaButti K."/>
            <person name="Andreopoulos B."/>
            <person name="Lipzen A."/>
            <person name="Chen C."/>
            <person name="Yan M."/>
            <person name="Daum C."/>
            <person name="Ng V."/>
            <person name="Clum A."/>
            <person name="Steindorff A."/>
            <person name="Ohm R.A."/>
            <person name="Martin F."/>
            <person name="Silar P."/>
            <person name="Natvig D.O."/>
            <person name="Lalanne C."/>
            <person name="Gautier V."/>
            <person name="Ament-Velasquez S.L."/>
            <person name="Kruys A."/>
            <person name="Hutchinson M.I."/>
            <person name="Powell A.J."/>
            <person name="Barry K."/>
            <person name="Miller A.N."/>
            <person name="Grigoriev I.V."/>
            <person name="Debuchy R."/>
            <person name="Gladieux P."/>
            <person name="Hiltunen Thoren M."/>
            <person name="Johannesson H."/>
        </authorList>
    </citation>
    <scope>NUCLEOTIDE SEQUENCE</scope>
    <source>
        <strain evidence="2">SMH4131-1</strain>
    </source>
</reference>
<dbReference type="AlphaFoldDB" id="A0AAE0MKG9"/>
<dbReference type="Proteomes" id="UP001286456">
    <property type="component" value="Unassembled WGS sequence"/>
</dbReference>
<accession>A0AAE0MKG9</accession>
<dbReference type="Pfam" id="PF22749">
    <property type="entry name" value="Arb2"/>
    <property type="match status" value="1"/>
</dbReference>
<sequence length="384" mass="42487">MFRRRWSGLPADPVFPSNLEELGYFVNEVDEIRSRDDPDYYFKYFLTKNARWNDRQRFSFNEAIANIISSRLEAEGLNKVLLPLGTTDPAEPHVKIGVSSEINKKSRVVLIFGESAQELGIIAHRTVGGPGGIDHGSMTSLVRALKKHTSSPTDASPPGIILANPGELWWWPQGRRGLTPTQRHCIPMSSAVHLGVYHDETKNSIPENRNPAEHVRYVFEKVVPALVPAAAKLDVIAVGDLADDVEAFLDDENVWREVGGRLNCMTLLGGFYNTGESKCVGFKNFLKDRARAYMIHDYPLDMPVAGPQGNPKVTGSTVYGCPVYSAGPDTVMTETMLITARDAVVNWVQEVANALDYKNPAVEVFIDDSGDDKQEGWGPDEGEK</sequence>
<dbReference type="PANTHER" id="PTHR21357">
    <property type="entry name" value="FAM172 FAMILY PROTEIN HOMOLOG CG10038"/>
    <property type="match status" value="1"/>
</dbReference>
<organism evidence="2 3">
    <name type="scientific">Cercophora scortea</name>
    <dbReference type="NCBI Taxonomy" id="314031"/>
    <lineage>
        <taxon>Eukaryota</taxon>
        <taxon>Fungi</taxon>
        <taxon>Dikarya</taxon>
        <taxon>Ascomycota</taxon>
        <taxon>Pezizomycotina</taxon>
        <taxon>Sordariomycetes</taxon>
        <taxon>Sordariomycetidae</taxon>
        <taxon>Sordariales</taxon>
        <taxon>Lasiosphaeriaceae</taxon>
        <taxon>Cercophora</taxon>
    </lineage>
</organism>
<proteinExistence type="predicted"/>
<feature type="domain" description="Arb2" evidence="1">
    <location>
        <begin position="15"/>
        <end position="299"/>
    </location>
</feature>
<evidence type="ECO:0000313" key="3">
    <source>
        <dbReference type="Proteomes" id="UP001286456"/>
    </source>
</evidence>
<protein>
    <submittedName>
        <fullName evidence="2">Arb2 domain-containing protein</fullName>
    </submittedName>
</protein>
<evidence type="ECO:0000313" key="2">
    <source>
        <dbReference type="EMBL" id="KAK3335465.1"/>
    </source>
</evidence>
<dbReference type="InterPro" id="IPR048263">
    <property type="entry name" value="Arb2"/>
</dbReference>
<dbReference type="GO" id="GO:0035197">
    <property type="term" value="F:siRNA binding"/>
    <property type="evidence" value="ECO:0007669"/>
    <property type="project" value="TreeGrafter"/>
</dbReference>
<evidence type="ECO:0000259" key="1">
    <source>
        <dbReference type="Pfam" id="PF22749"/>
    </source>
</evidence>
<gene>
    <name evidence="2" type="ORF">B0T19DRAFT_436326</name>
</gene>
<reference evidence="2" key="2">
    <citation type="submission" date="2023-06" db="EMBL/GenBank/DDBJ databases">
        <authorList>
            <consortium name="Lawrence Berkeley National Laboratory"/>
            <person name="Haridas S."/>
            <person name="Hensen N."/>
            <person name="Bonometti L."/>
            <person name="Westerberg I."/>
            <person name="Brannstrom I.O."/>
            <person name="Guillou S."/>
            <person name="Cros-Aarteil S."/>
            <person name="Calhoun S."/>
            <person name="Kuo A."/>
            <person name="Mondo S."/>
            <person name="Pangilinan J."/>
            <person name="Riley R."/>
            <person name="Labutti K."/>
            <person name="Andreopoulos B."/>
            <person name="Lipzen A."/>
            <person name="Chen C."/>
            <person name="Yanf M."/>
            <person name="Daum C."/>
            <person name="Ng V."/>
            <person name="Clum A."/>
            <person name="Steindorff A."/>
            <person name="Ohm R."/>
            <person name="Martin F."/>
            <person name="Silar P."/>
            <person name="Natvig D."/>
            <person name="Lalanne C."/>
            <person name="Gautier V."/>
            <person name="Ament-Velasquez S.L."/>
            <person name="Kruys A."/>
            <person name="Hutchinson M.I."/>
            <person name="Powell A.J."/>
            <person name="Barry K."/>
            <person name="Miller A.N."/>
            <person name="Grigoriev I.V."/>
            <person name="Debuchy R."/>
            <person name="Gladieux P."/>
            <person name="Thoren M.H."/>
            <person name="Johannesson H."/>
        </authorList>
    </citation>
    <scope>NUCLEOTIDE SEQUENCE</scope>
    <source>
        <strain evidence="2">SMH4131-1</strain>
    </source>
</reference>
<dbReference type="PANTHER" id="PTHR21357:SF4">
    <property type="entry name" value="FAM172 FAMILY PROTEIN HOMOLOG CG10038"/>
    <property type="match status" value="1"/>
</dbReference>
<dbReference type="EMBL" id="JAUEPO010000001">
    <property type="protein sequence ID" value="KAK3335465.1"/>
    <property type="molecule type" value="Genomic_DNA"/>
</dbReference>
<dbReference type="InterPro" id="IPR053858">
    <property type="entry name" value="Arb2_dom"/>
</dbReference>